<sequence length="154" mass="17272">MVLLAQVALFRDMDRDALRLLAFSSERRRLRAGDTLFRKDDISEYSFVVVSGSITLIDDDVATAIVGPGTLIGEMALVSETRRPTTAIAREPTVILRLSRQMFRRTLEEYPATAAHIAAELRQRVLQISDELAEVKKRLIEMGPEETGPKSSKR</sequence>
<organism evidence="2 3">
    <name type="scientific">Labrys miyagiensis</name>
    <dbReference type="NCBI Taxonomy" id="346912"/>
    <lineage>
        <taxon>Bacteria</taxon>
        <taxon>Pseudomonadati</taxon>
        <taxon>Pseudomonadota</taxon>
        <taxon>Alphaproteobacteria</taxon>
        <taxon>Hyphomicrobiales</taxon>
        <taxon>Xanthobacteraceae</taxon>
        <taxon>Labrys</taxon>
    </lineage>
</organism>
<dbReference type="PROSITE" id="PS50042">
    <property type="entry name" value="CNMP_BINDING_3"/>
    <property type="match status" value="1"/>
</dbReference>
<accession>A0ABQ6CPQ3</accession>
<dbReference type="InterPro" id="IPR014710">
    <property type="entry name" value="RmlC-like_jellyroll"/>
</dbReference>
<dbReference type="PANTHER" id="PTHR10217:SF435">
    <property type="entry name" value="POTASSIUM VOLTAGE-GATED CHANNEL PROTEIN EAG"/>
    <property type="match status" value="1"/>
</dbReference>
<name>A0ABQ6CPQ3_9HYPH</name>
<dbReference type="CDD" id="cd00038">
    <property type="entry name" value="CAP_ED"/>
    <property type="match status" value="1"/>
</dbReference>
<evidence type="ECO:0000259" key="1">
    <source>
        <dbReference type="PROSITE" id="PS50042"/>
    </source>
</evidence>
<dbReference type="Proteomes" id="UP001156882">
    <property type="component" value="Unassembled WGS sequence"/>
</dbReference>
<dbReference type="EMBL" id="BSPC01000059">
    <property type="protein sequence ID" value="GLS22333.1"/>
    <property type="molecule type" value="Genomic_DNA"/>
</dbReference>
<dbReference type="SMART" id="SM00100">
    <property type="entry name" value="cNMP"/>
    <property type="match status" value="1"/>
</dbReference>
<dbReference type="SUPFAM" id="SSF51206">
    <property type="entry name" value="cAMP-binding domain-like"/>
    <property type="match status" value="1"/>
</dbReference>
<dbReference type="RefSeq" id="WP_284315302.1">
    <property type="nucleotide sequence ID" value="NZ_BSPC01000059.1"/>
</dbReference>
<evidence type="ECO:0000313" key="3">
    <source>
        <dbReference type="Proteomes" id="UP001156882"/>
    </source>
</evidence>
<dbReference type="InterPro" id="IPR018490">
    <property type="entry name" value="cNMP-bd_dom_sf"/>
</dbReference>
<feature type="domain" description="Cyclic nucleotide-binding" evidence="1">
    <location>
        <begin position="9"/>
        <end position="107"/>
    </location>
</feature>
<comment type="caution">
    <text evidence="2">The sequence shown here is derived from an EMBL/GenBank/DDBJ whole genome shotgun (WGS) entry which is preliminary data.</text>
</comment>
<reference evidence="3" key="1">
    <citation type="journal article" date="2019" name="Int. J. Syst. Evol. Microbiol.">
        <title>The Global Catalogue of Microorganisms (GCM) 10K type strain sequencing project: providing services to taxonomists for standard genome sequencing and annotation.</title>
        <authorList>
            <consortium name="The Broad Institute Genomics Platform"/>
            <consortium name="The Broad Institute Genome Sequencing Center for Infectious Disease"/>
            <person name="Wu L."/>
            <person name="Ma J."/>
        </authorList>
    </citation>
    <scope>NUCLEOTIDE SEQUENCE [LARGE SCALE GENOMIC DNA]</scope>
    <source>
        <strain evidence="3">NBRC 101365</strain>
    </source>
</reference>
<dbReference type="InterPro" id="IPR050818">
    <property type="entry name" value="KCNH_animal-type"/>
</dbReference>
<dbReference type="Pfam" id="PF00027">
    <property type="entry name" value="cNMP_binding"/>
    <property type="match status" value="1"/>
</dbReference>
<dbReference type="InterPro" id="IPR000595">
    <property type="entry name" value="cNMP-bd_dom"/>
</dbReference>
<proteinExistence type="predicted"/>
<dbReference type="Gene3D" id="2.60.120.10">
    <property type="entry name" value="Jelly Rolls"/>
    <property type="match status" value="1"/>
</dbReference>
<evidence type="ECO:0000313" key="2">
    <source>
        <dbReference type="EMBL" id="GLS22333.1"/>
    </source>
</evidence>
<dbReference type="PANTHER" id="PTHR10217">
    <property type="entry name" value="VOLTAGE AND LIGAND GATED POTASSIUM CHANNEL"/>
    <property type="match status" value="1"/>
</dbReference>
<keyword evidence="3" id="KW-1185">Reference proteome</keyword>
<gene>
    <name evidence="2" type="ORF">GCM10007874_53510</name>
</gene>
<protein>
    <submittedName>
        <fullName evidence="2">Cyclic nucleotide-binding protein</fullName>
    </submittedName>
</protein>